<dbReference type="CDD" id="cd07344">
    <property type="entry name" value="M48_yhfN_like"/>
    <property type="match status" value="1"/>
</dbReference>
<dbReference type="AlphaFoldDB" id="A0A9D1G0Z7"/>
<feature type="domain" description="YgjP-like metallopeptidase" evidence="1">
    <location>
        <begin position="39"/>
        <end position="144"/>
    </location>
</feature>
<dbReference type="Gene3D" id="3.30.2010.10">
    <property type="entry name" value="Metalloproteases ('zincins'), catalytic domain"/>
    <property type="match status" value="1"/>
</dbReference>
<dbReference type="EMBL" id="DVJN01000112">
    <property type="protein sequence ID" value="HIS92490.1"/>
    <property type="molecule type" value="Genomic_DNA"/>
</dbReference>
<protein>
    <submittedName>
        <fullName evidence="2">M48 family metallopeptidase</fullName>
    </submittedName>
</protein>
<comment type="caution">
    <text evidence="2">The sequence shown here is derived from an EMBL/GenBank/DDBJ whole genome shotgun (WGS) entry which is preliminary data.</text>
</comment>
<dbReference type="PANTHER" id="PTHR30399">
    <property type="entry name" value="UNCHARACTERIZED PROTEIN YGJP"/>
    <property type="match status" value="1"/>
</dbReference>
<organism evidence="2 3">
    <name type="scientific">Candidatus Alectryocaccomicrobium excrementavium</name>
    <dbReference type="NCBI Taxonomy" id="2840668"/>
    <lineage>
        <taxon>Bacteria</taxon>
        <taxon>Bacillati</taxon>
        <taxon>Bacillota</taxon>
        <taxon>Clostridia</taxon>
        <taxon>Candidatus Alectryocaccomicrobium</taxon>
    </lineage>
</organism>
<sequence length="148" mass="17370">MRVYAPRHARLREIDRIFAQHAGWIREQQARLAPPLPAAAKACLAKQAKDVICERIAHFAPLLGPRRPARVTIREQKTRWGSCSRKGNLNFNWKLLRAPREALDYVVVHELCHLYEFNHSARFWRMVESVLPDYAQWKLWLAQHGQNL</sequence>
<reference evidence="2" key="1">
    <citation type="submission" date="2020-10" db="EMBL/GenBank/DDBJ databases">
        <authorList>
            <person name="Gilroy R."/>
        </authorList>
    </citation>
    <scope>NUCLEOTIDE SEQUENCE</scope>
    <source>
        <strain evidence="2">13766</strain>
    </source>
</reference>
<evidence type="ECO:0000313" key="3">
    <source>
        <dbReference type="Proteomes" id="UP000824140"/>
    </source>
</evidence>
<accession>A0A9D1G0Z7</accession>
<dbReference type="InterPro" id="IPR002725">
    <property type="entry name" value="YgjP-like_metallopeptidase"/>
</dbReference>
<evidence type="ECO:0000313" key="2">
    <source>
        <dbReference type="EMBL" id="HIS92490.1"/>
    </source>
</evidence>
<proteinExistence type="predicted"/>
<evidence type="ECO:0000259" key="1">
    <source>
        <dbReference type="Pfam" id="PF01863"/>
    </source>
</evidence>
<gene>
    <name evidence="2" type="ORF">IAA84_05665</name>
</gene>
<dbReference type="Proteomes" id="UP000824140">
    <property type="component" value="Unassembled WGS sequence"/>
</dbReference>
<dbReference type="Pfam" id="PF01863">
    <property type="entry name" value="YgjP-like"/>
    <property type="match status" value="1"/>
</dbReference>
<dbReference type="PANTHER" id="PTHR30399:SF1">
    <property type="entry name" value="UTP PYROPHOSPHATASE"/>
    <property type="match status" value="1"/>
</dbReference>
<reference evidence="2" key="2">
    <citation type="journal article" date="2021" name="PeerJ">
        <title>Extensive microbial diversity within the chicken gut microbiome revealed by metagenomics and culture.</title>
        <authorList>
            <person name="Gilroy R."/>
            <person name="Ravi A."/>
            <person name="Getino M."/>
            <person name="Pursley I."/>
            <person name="Horton D.L."/>
            <person name="Alikhan N.F."/>
            <person name="Baker D."/>
            <person name="Gharbi K."/>
            <person name="Hall N."/>
            <person name="Watson M."/>
            <person name="Adriaenssens E.M."/>
            <person name="Foster-Nyarko E."/>
            <person name="Jarju S."/>
            <person name="Secka A."/>
            <person name="Antonio M."/>
            <person name="Oren A."/>
            <person name="Chaudhuri R.R."/>
            <person name="La Ragione R."/>
            <person name="Hildebrand F."/>
            <person name="Pallen M.J."/>
        </authorList>
    </citation>
    <scope>NUCLEOTIDE SEQUENCE</scope>
    <source>
        <strain evidence="2">13766</strain>
    </source>
</reference>
<dbReference type="InterPro" id="IPR053136">
    <property type="entry name" value="UTP_pyrophosphatase-like"/>
</dbReference>
<name>A0A9D1G0Z7_9FIRM</name>